<gene>
    <name evidence="2" type="ORF">HMPREF3196_02058</name>
</gene>
<accession>A0A133KK32</accession>
<organism evidence="2 3">
    <name type="scientific">Bifidobacterium bifidum</name>
    <dbReference type="NCBI Taxonomy" id="1681"/>
    <lineage>
        <taxon>Bacteria</taxon>
        <taxon>Bacillati</taxon>
        <taxon>Actinomycetota</taxon>
        <taxon>Actinomycetes</taxon>
        <taxon>Bifidobacteriales</taxon>
        <taxon>Bifidobacteriaceae</taxon>
        <taxon>Bifidobacterium</taxon>
    </lineage>
</organism>
<evidence type="ECO:0000313" key="3">
    <source>
        <dbReference type="Proteomes" id="UP000070092"/>
    </source>
</evidence>
<dbReference type="Proteomes" id="UP000070092">
    <property type="component" value="Unassembled WGS sequence"/>
</dbReference>
<dbReference type="AlphaFoldDB" id="A0A133KK32"/>
<reference evidence="2 3" key="1">
    <citation type="submission" date="2016-01" db="EMBL/GenBank/DDBJ databases">
        <authorList>
            <person name="Oliw E.H."/>
        </authorList>
    </citation>
    <scope>NUCLEOTIDE SEQUENCE [LARGE SCALE GENOMIC DNA]</scope>
    <source>
        <strain evidence="2 3">MJR8628B</strain>
    </source>
</reference>
<protein>
    <submittedName>
        <fullName evidence="2">Uncharacterized protein</fullName>
    </submittedName>
</protein>
<proteinExistence type="predicted"/>
<name>A0A133KK32_BIFBI</name>
<evidence type="ECO:0000256" key="1">
    <source>
        <dbReference type="SAM" id="MobiDB-lite"/>
    </source>
</evidence>
<dbReference type="EMBL" id="LRPO01000056">
    <property type="protein sequence ID" value="KWZ79999.1"/>
    <property type="molecule type" value="Genomic_DNA"/>
</dbReference>
<sequence length="59" mass="6466">MKVAASSCRWVTVGFHVRRCIVNPASAPRSGYFGALRRRDRRTASPNPATRPRGSRAGP</sequence>
<evidence type="ECO:0000313" key="2">
    <source>
        <dbReference type="EMBL" id="KWZ79999.1"/>
    </source>
</evidence>
<feature type="region of interest" description="Disordered" evidence="1">
    <location>
        <begin position="25"/>
        <end position="59"/>
    </location>
</feature>
<comment type="caution">
    <text evidence="2">The sequence shown here is derived from an EMBL/GenBank/DDBJ whole genome shotgun (WGS) entry which is preliminary data.</text>
</comment>